<protein>
    <submittedName>
        <fullName evidence="1">Uncharacterized protein</fullName>
    </submittedName>
</protein>
<reference evidence="1 2" key="1">
    <citation type="submission" date="2019-07" db="EMBL/GenBank/DDBJ databases">
        <authorList>
            <person name="Hibberd C M."/>
            <person name="Gehrig L. J."/>
            <person name="Chang H.-W."/>
            <person name="Venkatesh S."/>
        </authorList>
    </citation>
    <scope>NUCLEOTIDE SEQUENCE [LARGE SCALE GENOMIC DNA]</scope>
    <source>
        <strain evidence="1">Ruminococcus_torques_SSTS_Bg7063</strain>
    </source>
</reference>
<sequence>MKFNFDWNYVAAGAPYITISELALGFNTPSISLLGNPEEVIIGFDDQTMTIGVKKYDGNENVKSYKFYSRMKNGWVRIGCKEFIKYLSSLTGLKFSPAIRYIAKYDEQEEILYISVMDALQSQKEEEMDEDK</sequence>
<keyword evidence="2" id="KW-1185">Reference proteome</keyword>
<proteinExistence type="predicted"/>
<dbReference type="Proteomes" id="UP000363661">
    <property type="component" value="Unassembled WGS sequence"/>
</dbReference>
<dbReference type="RefSeq" id="WP_144367388.1">
    <property type="nucleotide sequence ID" value="NZ_CABHNA010000067.1"/>
</dbReference>
<organism evidence="1 2">
    <name type="scientific">[Ruminococcus] torques</name>
    <dbReference type="NCBI Taxonomy" id="33039"/>
    <lineage>
        <taxon>Bacteria</taxon>
        <taxon>Bacillati</taxon>
        <taxon>Bacillota</taxon>
        <taxon>Clostridia</taxon>
        <taxon>Lachnospirales</taxon>
        <taxon>Lachnospiraceae</taxon>
        <taxon>Mediterraneibacter</taxon>
    </lineage>
</organism>
<evidence type="ECO:0000313" key="1">
    <source>
        <dbReference type="EMBL" id="VUX14830.1"/>
    </source>
</evidence>
<evidence type="ECO:0000313" key="2">
    <source>
        <dbReference type="Proteomes" id="UP000363661"/>
    </source>
</evidence>
<dbReference type="AlphaFoldDB" id="A0A564U5U5"/>
<name>A0A564U5U5_9FIRM</name>
<accession>A0A564U5U5</accession>
<gene>
    <name evidence="1" type="ORF">RTSSTS7063_02038</name>
</gene>
<dbReference type="EMBL" id="CABHNA010000067">
    <property type="protein sequence ID" value="VUX14830.1"/>
    <property type="molecule type" value="Genomic_DNA"/>
</dbReference>